<dbReference type="EMBL" id="WOTB01000011">
    <property type="protein sequence ID" value="NHN84917.1"/>
    <property type="molecule type" value="Genomic_DNA"/>
</dbReference>
<keyword evidence="2" id="KW-1185">Reference proteome</keyword>
<gene>
    <name evidence="1" type="ORF">GOB93_09720</name>
</gene>
<comment type="caution">
    <text evidence="1">The sequence shown here is derived from an EMBL/GenBank/DDBJ whole genome shotgun (WGS) entry which is preliminary data.</text>
</comment>
<organism evidence="1 2">
    <name type="scientific">Acetobacter musti</name>
    <dbReference type="NCBI Taxonomy" id="864732"/>
    <lineage>
        <taxon>Bacteria</taxon>
        <taxon>Pseudomonadati</taxon>
        <taxon>Pseudomonadota</taxon>
        <taxon>Alphaproteobacteria</taxon>
        <taxon>Acetobacterales</taxon>
        <taxon>Acetobacteraceae</taxon>
        <taxon>Acetobacter</taxon>
    </lineage>
</organism>
<dbReference type="Proteomes" id="UP000635278">
    <property type="component" value="Unassembled WGS sequence"/>
</dbReference>
<evidence type="ECO:0000313" key="2">
    <source>
        <dbReference type="Proteomes" id="UP000635278"/>
    </source>
</evidence>
<accession>A0ABX0JNU7</accession>
<name>A0ABX0JNU7_9PROT</name>
<evidence type="ECO:0000313" key="1">
    <source>
        <dbReference type="EMBL" id="NHN84917.1"/>
    </source>
</evidence>
<proteinExistence type="predicted"/>
<sequence>MTKPATDAAARLTTLLTRLAEDVRAEDVNAEDGRTADARTDDRPGAAAGFGAVSVECAIAAVAGDRPGVVRGSAAFMEALFRLWAEQDLDPEAVWNELHARIEMGELSLRLSRAPGRHRTRRVGPWRVATSKLP</sequence>
<reference evidence="1 2" key="1">
    <citation type="journal article" date="2020" name="Int. J. Syst. Evol. Microbiol.">
        <title>Novel acetic acid bacteria from cider fermentations: Acetobacter conturbans sp. nov. and Acetobacter fallax sp. nov.</title>
        <authorList>
            <person name="Sombolestani A.S."/>
            <person name="Cleenwerck I."/>
            <person name="Cnockaert M."/>
            <person name="Borremans W."/>
            <person name="Wieme A.D."/>
            <person name="De Vuyst L."/>
            <person name="Vandamme P."/>
        </authorList>
    </citation>
    <scope>NUCLEOTIDE SEQUENCE [LARGE SCALE GENOMIC DNA]</scope>
    <source>
        <strain evidence="1 2">LMG 30640</strain>
    </source>
</reference>
<dbReference type="RefSeq" id="WP_173583315.1">
    <property type="nucleotide sequence ID" value="NZ_WOTB01000011.1"/>
</dbReference>
<protein>
    <submittedName>
        <fullName evidence="1">Phosphoribosyl-ATP pyrophosphatase</fullName>
    </submittedName>
</protein>